<evidence type="ECO:0000313" key="3">
    <source>
        <dbReference type="Proteomes" id="UP000057910"/>
    </source>
</evidence>
<reference evidence="2 3" key="1">
    <citation type="submission" date="2015-11" db="EMBL/GenBank/DDBJ databases">
        <title>Expanding the genomic diversity of Burkholderia species for the development of highly accurate diagnostics.</title>
        <authorList>
            <person name="Sahl J."/>
            <person name="Keim P."/>
            <person name="Wagner D."/>
        </authorList>
    </citation>
    <scope>NUCLEOTIDE SEQUENCE [LARGE SCALE GENOMIC DNA]</scope>
    <source>
        <strain evidence="2 3">MSMB1585WGS</strain>
    </source>
</reference>
<dbReference type="PANTHER" id="PTHR46609">
    <property type="entry name" value="EXONUCLEASE, PHAGE-TYPE/RECB, C-TERMINAL DOMAIN-CONTAINING PROTEIN"/>
    <property type="match status" value="1"/>
</dbReference>
<evidence type="ECO:0000259" key="1">
    <source>
        <dbReference type="Pfam" id="PF09588"/>
    </source>
</evidence>
<protein>
    <recommendedName>
        <fullName evidence="1">YqaJ viral recombinase domain-containing protein</fullName>
    </recommendedName>
</protein>
<name>A0ABD4E0K4_9BURK</name>
<comment type="caution">
    <text evidence="2">The sequence shown here is derived from an EMBL/GenBank/DDBJ whole genome shotgun (WGS) entry which is preliminary data.</text>
</comment>
<dbReference type="InterPro" id="IPR051703">
    <property type="entry name" value="NF-kappa-B_Signaling_Reg"/>
</dbReference>
<proteinExistence type="predicted"/>
<organism evidence="2 3">
    <name type="scientific">Burkholderia ubonensis</name>
    <dbReference type="NCBI Taxonomy" id="101571"/>
    <lineage>
        <taxon>Bacteria</taxon>
        <taxon>Pseudomonadati</taxon>
        <taxon>Pseudomonadota</taxon>
        <taxon>Betaproteobacteria</taxon>
        <taxon>Burkholderiales</taxon>
        <taxon>Burkholderiaceae</taxon>
        <taxon>Burkholderia</taxon>
        <taxon>Burkholderia cepacia complex</taxon>
    </lineage>
</organism>
<gene>
    <name evidence="2" type="ORF">WJ68_16325</name>
</gene>
<dbReference type="InterPro" id="IPR011604">
    <property type="entry name" value="PDDEXK-like_dom_sf"/>
</dbReference>
<dbReference type="Gene3D" id="3.90.320.10">
    <property type="match status" value="1"/>
</dbReference>
<dbReference type="Proteomes" id="UP000057910">
    <property type="component" value="Unassembled WGS sequence"/>
</dbReference>
<dbReference type="Pfam" id="PF09588">
    <property type="entry name" value="YqaJ"/>
    <property type="match status" value="1"/>
</dbReference>
<dbReference type="RefSeq" id="WP_060040345.1">
    <property type="nucleotide sequence ID" value="NZ_LPAD01000071.1"/>
</dbReference>
<dbReference type="AlphaFoldDB" id="A0ABD4E0K4"/>
<dbReference type="InterPro" id="IPR011335">
    <property type="entry name" value="Restrct_endonuc-II-like"/>
</dbReference>
<dbReference type="SUPFAM" id="SSF52980">
    <property type="entry name" value="Restriction endonuclease-like"/>
    <property type="match status" value="1"/>
</dbReference>
<dbReference type="InterPro" id="IPR019080">
    <property type="entry name" value="YqaJ_viral_recombinase"/>
</dbReference>
<evidence type="ECO:0000313" key="2">
    <source>
        <dbReference type="EMBL" id="KVN83477.1"/>
    </source>
</evidence>
<dbReference type="PANTHER" id="PTHR46609:SF6">
    <property type="entry name" value="EXONUCLEASE, PHAGE-TYPE_RECB, C-TERMINAL DOMAIN-CONTAINING PROTEIN-RELATED"/>
    <property type="match status" value="1"/>
</dbReference>
<dbReference type="EMBL" id="LPAD01000071">
    <property type="protein sequence ID" value="KVN83477.1"/>
    <property type="molecule type" value="Genomic_DNA"/>
</dbReference>
<accession>A0ABD4E0K4</accession>
<sequence length="235" mass="26669">MIVIDCEQGTPEWHASRAGVITASMFSTARKYTAGGEIAETAKNYAFRLAIERISGMPLDEGHQTWQMTRGQKLEPEARDHHMQDIGRRVRQVGLVLTDDRKFGASADGAIDNDPEGDGGSEYKCLVSPLELRKAYIDNDYGKFFDQVQGGMWLSHKGWWDFCIYCPALRAINGHFVRWRTRRDDEHIERMSIDLLAFDNLVEEYRIRLVQRFQGDPEAMQAAAALLDPLASPAF</sequence>
<feature type="domain" description="YqaJ viral recombinase" evidence="1">
    <location>
        <begin position="12"/>
        <end position="154"/>
    </location>
</feature>
<dbReference type="CDD" id="cd22343">
    <property type="entry name" value="PDDEXK_lambda_exonuclease-like"/>
    <property type="match status" value="1"/>
</dbReference>